<dbReference type="InterPro" id="IPR006153">
    <property type="entry name" value="Cation/H_exchanger_TM"/>
</dbReference>
<dbReference type="GO" id="GO:0015386">
    <property type="term" value="F:potassium:proton antiporter activity"/>
    <property type="evidence" value="ECO:0007669"/>
    <property type="project" value="TreeGrafter"/>
</dbReference>
<keyword evidence="4 11" id="KW-1133">Transmembrane helix</keyword>
<dbReference type="GO" id="GO:0015385">
    <property type="term" value="F:sodium:proton antiporter activity"/>
    <property type="evidence" value="ECO:0007669"/>
    <property type="project" value="InterPro"/>
</dbReference>
<keyword evidence="6 9" id="KW-0406">Ion transport</keyword>
<name>A0A914BZK2_9BILA</name>
<accession>A0A914BZK2</accession>
<evidence type="ECO:0000256" key="9">
    <source>
        <dbReference type="RuleBase" id="RU003722"/>
    </source>
</evidence>
<keyword evidence="12" id="KW-0732">Signal</keyword>
<dbReference type="InterPro" id="IPR018422">
    <property type="entry name" value="Cation/H_exchanger_CPA1"/>
</dbReference>
<evidence type="ECO:0000256" key="11">
    <source>
        <dbReference type="SAM" id="Phobius"/>
    </source>
</evidence>
<feature type="region of interest" description="Disordered" evidence="10">
    <location>
        <begin position="797"/>
        <end position="833"/>
    </location>
</feature>
<feature type="transmembrane region" description="Helical" evidence="11">
    <location>
        <begin position="243"/>
        <end position="265"/>
    </location>
</feature>
<comment type="subcellular location">
    <subcellularLocation>
        <location evidence="1">Membrane</location>
        <topology evidence="1">Multi-pass membrane protein</topology>
    </subcellularLocation>
</comment>
<evidence type="ECO:0000256" key="6">
    <source>
        <dbReference type="ARBA" id="ARBA00023065"/>
    </source>
</evidence>
<feature type="transmembrane region" description="Helical" evidence="11">
    <location>
        <begin position="112"/>
        <end position="133"/>
    </location>
</feature>
<dbReference type="GO" id="GO:0005886">
    <property type="term" value="C:plasma membrane"/>
    <property type="evidence" value="ECO:0007669"/>
    <property type="project" value="TreeGrafter"/>
</dbReference>
<evidence type="ECO:0000256" key="5">
    <source>
        <dbReference type="ARBA" id="ARBA00023053"/>
    </source>
</evidence>
<dbReference type="WBParaSite" id="ACRNAN_Path_137.g474.t1">
    <property type="protein sequence ID" value="ACRNAN_Path_137.g474.t1"/>
    <property type="gene ID" value="ACRNAN_Path_137.g474"/>
</dbReference>
<reference evidence="15" key="1">
    <citation type="submission" date="2022-11" db="UniProtKB">
        <authorList>
            <consortium name="WormBaseParasite"/>
        </authorList>
    </citation>
    <scope>IDENTIFICATION</scope>
</reference>
<proteinExistence type="inferred from homology"/>
<dbReference type="InterPro" id="IPR004709">
    <property type="entry name" value="NaH_exchanger"/>
</dbReference>
<feature type="transmembrane region" description="Helical" evidence="11">
    <location>
        <begin position="280"/>
        <end position="308"/>
    </location>
</feature>
<evidence type="ECO:0000256" key="2">
    <source>
        <dbReference type="ARBA" id="ARBA00022448"/>
    </source>
</evidence>
<evidence type="ECO:0000256" key="4">
    <source>
        <dbReference type="ARBA" id="ARBA00022989"/>
    </source>
</evidence>
<evidence type="ECO:0000313" key="15">
    <source>
        <dbReference type="WBParaSite" id="ACRNAN_Path_137.g474.t1"/>
    </source>
</evidence>
<feature type="transmembrane region" description="Helical" evidence="11">
    <location>
        <begin position="502"/>
        <end position="522"/>
    </location>
</feature>
<feature type="transmembrane region" description="Helical" evidence="11">
    <location>
        <begin position="149"/>
        <end position="166"/>
    </location>
</feature>
<feature type="region of interest" description="Disordered" evidence="10">
    <location>
        <begin position="647"/>
        <end position="669"/>
    </location>
</feature>
<evidence type="ECO:0000313" key="14">
    <source>
        <dbReference type="Proteomes" id="UP000887540"/>
    </source>
</evidence>
<evidence type="ECO:0000256" key="8">
    <source>
        <dbReference type="ARBA" id="ARBA00023201"/>
    </source>
</evidence>
<evidence type="ECO:0000256" key="7">
    <source>
        <dbReference type="ARBA" id="ARBA00023136"/>
    </source>
</evidence>
<dbReference type="PANTHER" id="PTHR10110:SF126">
    <property type="entry name" value="NA(+)_H(+) EXCHANGER PROTEIN 7"/>
    <property type="match status" value="1"/>
</dbReference>
<dbReference type="Pfam" id="PF00999">
    <property type="entry name" value="Na_H_Exchanger"/>
    <property type="match status" value="1"/>
</dbReference>
<feature type="transmembrane region" description="Helical" evidence="11">
    <location>
        <begin position="208"/>
        <end position="234"/>
    </location>
</feature>
<evidence type="ECO:0000256" key="12">
    <source>
        <dbReference type="SAM" id="SignalP"/>
    </source>
</evidence>
<feature type="transmembrane region" description="Helical" evidence="11">
    <location>
        <begin position="471"/>
        <end position="490"/>
    </location>
</feature>
<feature type="transmembrane region" description="Helical" evidence="11">
    <location>
        <begin position="178"/>
        <end position="202"/>
    </location>
</feature>
<keyword evidence="3 9" id="KW-0812">Transmembrane</keyword>
<dbReference type="PRINTS" id="PR01084">
    <property type="entry name" value="NAHEXCHNGR"/>
</dbReference>
<feature type="signal peptide" evidence="12">
    <location>
        <begin position="1"/>
        <end position="15"/>
    </location>
</feature>
<keyword evidence="5" id="KW-0915">Sodium</keyword>
<keyword evidence="9" id="KW-0050">Antiport</keyword>
<sequence length="833" mass="94398">MLKILFLLCIVYISAENTASESHRETFDSLQAVDPSDLPSNQFEVDADAKLTENIMDVSNHSHHEKKHHAHGVKVADFKFSYVKAELVLAVFIVLIGIFKLVYHQWKYLAKLVPESCCLIIMGLLLGLFFLWSDHPSDSVKFLEFDSKVFFFFLLPPIMLESAYSLNDKAFVDNLGTILLYAVVGTVLNIAIIGSFLILFGVMGIDGFGIHVLDCLLFASLIAAVDPVAVLAIFKEVGVNKMLYFMVFGESLLNDAVTVVCYNLVNEFRELEFISVFDGVLGILAFLCVSVGGLIIGLIFGVISTYVTKFTHHVRVVEPVVVFGMAYLAFVFSELFHFSGIISIISCGLFQTHYTMGNLSAKSFISIMYITKVVSSVRGGYTNPHDGWMNDYKSGRSEDEYSVSESLIFIVLGVMLVNESSWFWSDWHPMFSLYSLLMCIFARVVVTFFLTYIVNQFTGGVRYISLQEQIIMSYGGLRGAVSFCLAFMISDENETKSTLLSATYIVILFTVFIQGGTIKYLVKYLNIHLDKTETNFRLFCEFNKGMVNYMTQGMEDLLAVKNQSIMQYFSKFSKRYMRPYLQRDYTEKKAGDKLMMIENEETIKEKLSTVPSTHSFKRQQTIDEMAEEGGVDHVDLIDEHDEQMLKQSETTRERRKKLKRLQTKDRTSRELEKEIDELTKDPSNIRALVNHEIYPDRNLVDEELHERQAMQARSRLNALQSIVRMGDFSETYRKKGLFGKKNKQKKSTNKGILALAAPTLGVSSHQGGHSSTNLENMVIHEVDETEPDIQEEVHGNGGIHLQNMHNGNSLRVPGEDEVRAPLLNSKKNEDTNL</sequence>
<dbReference type="NCBIfam" id="TIGR00840">
    <property type="entry name" value="b_cpa1"/>
    <property type="match status" value="1"/>
</dbReference>
<evidence type="ECO:0000256" key="10">
    <source>
        <dbReference type="SAM" id="MobiDB-lite"/>
    </source>
</evidence>
<feature type="transmembrane region" description="Helical" evidence="11">
    <location>
        <begin position="87"/>
        <end position="103"/>
    </location>
</feature>
<feature type="chain" id="PRO_5037502226" description="Sodium/hydrogen exchanger" evidence="12">
    <location>
        <begin position="16"/>
        <end position="833"/>
    </location>
</feature>
<organism evidence="14 15">
    <name type="scientific">Acrobeloides nanus</name>
    <dbReference type="NCBI Taxonomy" id="290746"/>
    <lineage>
        <taxon>Eukaryota</taxon>
        <taxon>Metazoa</taxon>
        <taxon>Ecdysozoa</taxon>
        <taxon>Nematoda</taxon>
        <taxon>Chromadorea</taxon>
        <taxon>Rhabditida</taxon>
        <taxon>Tylenchina</taxon>
        <taxon>Cephalobomorpha</taxon>
        <taxon>Cephaloboidea</taxon>
        <taxon>Cephalobidae</taxon>
        <taxon>Acrobeloides</taxon>
    </lineage>
</organism>
<keyword evidence="14" id="KW-1185">Reference proteome</keyword>
<keyword evidence="8 9" id="KW-0739">Sodium transport</keyword>
<evidence type="ECO:0000259" key="13">
    <source>
        <dbReference type="Pfam" id="PF00999"/>
    </source>
</evidence>
<feature type="transmembrane region" description="Helical" evidence="11">
    <location>
        <begin position="402"/>
        <end position="425"/>
    </location>
</feature>
<dbReference type="PANTHER" id="PTHR10110">
    <property type="entry name" value="SODIUM/HYDROGEN EXCHANGER"/>
    <property type="match status" value="1"/>
</dbReference>
<keyword evidence="2 9" id="KW-0813">Transport</keyword>
<feature type="transmembrane region" description="Helical" evidence="11">
    <location>
        <begin position="431"/>
        <end position="450"/>
    </location>
</feature>
<dbReference type="AlphaFoldDB" id="A0A914BZK2"/>
<dbReference type="GO" id="GO:0098719">
    <property type="term" value="P:sodium ion import across plasma membrane"/>
    <property type="evidence" value="ECO:0007669"/>
    <property type="project" value="TreeGrafter"/>
</dbReference>
<dbReference type="Gene3D" id="6.10.140.1330">
    <property type="match status" value="1"/>
</dbReference>
<protein>
    <recommendedName>
        <fullName evidence="9">Sodium/hydrogen exchanger</fullName>
    </recommendedName>
</protein>
<dbReference type="Proteomes" id="UP000887540">
    <property type="component" value="Unplaced"/>
</dbReference>
<evidence type="ECO:0000256" key="3">
    <source>
        <dbReference type="ARBA" id="ARBA00022692"/>
    </source>
</evidence>
<keyword evidence="7 11" id="KW-0472">Membrane</keyword>
<comment type="similarity">
    <text evidence="9">Belongs to the monovalent cation:proton antiporter 1 (CPA1) transporter (TC 2.A.36) family.</text>
</comment>
<feature type="domain" description="Cation/H+ exchanger transmembrane" evidence="13">
    <location>
        <begin position="99"/>
        <end position="523"/>
    </location>
</feature>
<dbReference type="GO" id="GO:0051453">
    <property type="term" value="P:regulation of intracellular pH"/>
    <property type="evidence" value="ECO:0007669"/>
    <property type="project" value="TreeGrafter"/>
</dbReference>
<evidence type="ECO:0000256" key="1">
    <source>
        <dbReference type="ARBA" id="ARBA00004141"/>
    </source>
</evidence>
<feature type="transmembrane region" description="Helical" evidence="11">
    <location>
        <begin position="320"/>
        <end position="351"/>
    </location>
</feature>